<evidence type="ECO:0000256" key="1">
    <source>
        <dbReference type="SAM" id="MobiDB-lite"/>
    </source>
</evidence>
<sequence length="142" mass="15774">MVISKQRTRPGFFEPGSVARSSQTSRAGIGRLFVPVRSGQTLTLMTALSYEPKADGDSDQKGALLSASWRDADGAEITDHIPRGWSRSEKFGLFRYLGCPADRSVVHHEFDLPVPRRAISVELTLHRFANSTVSVSQLFLRR</sequence>
<organism evidence="2 3">
    <name type="scientific">Hansschlegelia beijingensis</name>
    <dbReference type="NCBI Taxonomy" id="1133344"/>
    <lineage>
        <taxon>Bacteria</taxon>
        <taxon>Pseudomonadati</taxon>
        <taxon>Pseudomonadota</taxon>
        <taxon>Alphaproteobacteria</taxon>
        <taxon>Hyphomicrobiales</taxon>
        <taxon>Methylopilaceae</taxon>
        <taxon>Hansschlegelia</taxon>
    </lineage>
</organism>
<comment type="caution">
    <text evidence="2">The sequence shown here is derived from an EMBL/GenBank/DDBJ whole genome shotgun (WGS) entry which is preliminary data.</text>
</comment>
<dbReference type="EMBL" id="JACIDR010000001">
    <property type="protein sequence ID" value="MBB3972529.1"/>
    <property type="molecule type" value="Genomic_DNA"/>
</dbReference>
<name>A0A7W6GGA9_9HYPH</name>
<reference evidence="2 3" key="1">
    <citation type="submission" date="2020-08" db="EMBL/GenBank/DDBJ databases">
        <title>Genomic Encyclopedia of Type Strains, Phase IV (KMG-IV): sequencing the most valuable type-strain genomes for metagenomic binning, comparative biology and taxonomic classification.</title>
        <authorList>
            <person name="Goeker M."/>
        </authorList>
    </citation>
    <scope>NUCLEOTIDE SEQUENCE [LARGE SCALE GENOMIC DNA]</scope>
    <source>
        <strain evidence="2 3">DSM 25481</strain>
    </source>
</reference>
<gene>
    <name evidence="2" type="ORF">GGR24_001162</name>
</gene>
<proteinExistence type="predicted"/>
<dbReference type="RefSeq" id="WP_183394317.1">
    <property type="nucleotide sequence ID" value="NZ_JACIDR010000001.1"/>
</dbReference>
<accession>A0A7W6GGA9</accession>
<evidence type="ECO:0000313" key="2">
    <source>
        <dbReference type="EMBL" id="MBB3972529.1"/>
    </source>
</evidence>
<dbReference type="Proteomes" id="UP000528964">
    <property type="component" value="Unassembled WGS sequence"/>
</dbReference>
<dbReference type="AlphaFoldDB" id="A0A7W6GGA9"/>
<keyword evidence="3" id="KW-1185">Reference proteome</keyword>
<evidence type="ECO:0000313" key="3">
    <source>
        <dbReference type="Proteomes" id="UP000528964"/>
    </source>
</evidence>
<protein>
    <submittedName>
        <fullName evidence="2">Uncharacterized protein</fullName>
    </submittedName>
</protein>
<feature type="region of interest" description="Disordered" evidence="1">
    <location>
        <begin position="1"/>
        <end position="20"/>
    </location>
</feature>